<dbReference type="AlphaFoldDB" id="D8RKK3"/>
<proteinExistence type="predicted"/>
<dbReference type="Proteomes" id="UP000001514">
    <property type="component" value="Unassembled WGS sequence"/>
</dbReference>
<feature type="region of interest" description="Disordered" evidence="1">
    <location>
        <begin position="180"/>
        <end position="206"/>
    </location>
</feature>
<reference evidence="2 3" key="1">
    <citation type="journal article" date="2011" name="Science">
        <title>The Selaginella genome identifies genetic changes associated with the evolution of vascular plants.</title>
        <authorList>
            <person name="Banks J.A."/>
            <person name="Nishiyama T."/>
            <person name="Hasebe M."/>
            <person name="Bowman J.L."/>
            <person name="Gribskov M."/>
            <person name="dePamphilis C."/>
            <person name="Albert V.A."/>
            <person name="Aono N."/>
            <person name="Aoyama T."/>
            <person name="Ambrose B.A."/>
            <person name="Ashton N.W."/>
            <person name="Axtell M.J."/>
            <person name="Barker E."/>
            <person name="Barker M.S."/>
            <person name="Bennetzen J.L."/>
            <person name="Bonawitz N.D."/>
            <person name="Chapple C."/>
            <person name="Cheng C."/>
            <person name="Correa L.G."/>
            <person name="Dacre M."/>
            <person name="DeBarry J."/>
            <person name="Dreyer I."/>
            <person name="Elias M."/>
            <person name="Engstrom E.M."/>
            <person name="Estelle M."/>
            <person name="Feng L."/>
            <person name="Finet C."/>
            <person name="Floyd S.K."/>
            <person name="Frommer W.B."/>
            <person name="Fujita T."/>
            <person name="Gramzow L."/>
            <person name="Gutensohn M."/>
            <person name="Harholt J."/>
            <person name="Hattori M."/>
            <person name="Heyl A."/>
            <person name="Hirai T."/>
            <person name="Hiwatashi Y."/>
            <person name="Ishikawa M."/>
            <person name="Iwata M."/>
            <person name="Karol K.G."/>
            <person name="Koehler B."/>
            <person name="Kolukisaoglu U."/>
            <person name="Kubo M."/>
            <person name="Kurata T."/>
            <person name="Lalonde S."/>
            <person name="Li K."/>
            <person name="Li Y."/>
            <person name="Litt A."/>
            <person name="Lyons E."/>
            <person name="Manning G."/>
            <person name="Maruyama T."/>
            <person name="Michael T.P."/>
            <person name="Mikami K."/>
            <person name="Miyazaki S."/>
            <person name="Morinaga S."/>
            <person name="Murata T."/>
            <person name="Mueller-Roeber B."/>
            <person name="Nelson D.R."/>
            <person name="Obara M."/>
            <person name="Oguri Y."/>
            <person name="Olmstead R.G."/>
            <person name="Onodera N."/>
            <person name="Petersen B.L."/>
            <person name="Pils B."/>
            <person name="Prigge M."/>
            <person name="Rensing S.A."/>
            <person name="Riano-Pachon D.M."/>
            <person name="Roberts A.W."/>
            <person name="Sato Y."/>
            <person name="Scheller H.V."/>
            <person name="Schulz B."/>
            <person name="Schulz C."/>
            <person name="Shakirov E.V."/>
            <person name="Shibagaki N."/>
            <person name="Shinohara N."/>
            <person name="Shippen D.E."/>
            <person name="Soerensen I."/>
            <person name="Sotooka R."/>
            <person name="Sugimoto N."/>
            <person name="Sugita M."/>
            <person name="Sumikawa N."/>
            <person name="Tanurdzic M."/>
            <person name="Theissen G."/>
            <person name="Ulvskov P."/>
            <person name="Wakazuki S."/>
            <person name="Weng J.K."/>
            <person name="Willats W.W."/>
            <person name="Wipf D."/>
            <person name="Wolf P.G."/>
            <person name="Yang L."/>
            <person name="Zimmer A.D."/>
            <person name="Zhu Q."/>
            <person name="Mitros T."/>
            <person name="Hellsten U."/>
            <person name="Loque D."/>
            <person name="Otillar R."/>
            <person name="Salamov A."/>
            <person name="Schmutz J."/>
            <person name="Shapiro H."/>
            <person name="Lindquist E."/>
            <person name="Lucas S."/>
            <person name="Rokhsar D."/>
            <person name="Grigoriev I.V."/>
        </authorList>
    </citation>
    <scope>NUCLEOTIDE SEQUENCE [LARGE SCALE GENOMIC DNA]</scope>
</reference>
<dbReference type="GO" id="GO:0005739">
    <property type="term" value="C:mitochondrion"/>
    <property type="evidence" value="ECO:0007669"/>
    <property type="project" value="InterPro"/>
</dbReference>
<dbReference type="Gramene" id="EFJ27253">
    <property type="protein sequence ID" value="EFJ27253"/>
    <property type="gene ID" value="SELMODRAFT_441545"/>
</dbReference>
<dbReference type="eggNOG" id="ENOG502S1C1">
    <property type="taxonomic scope" value="Eukaryota"/>
</dbReference>
<dbReference type="GO" id="GO:0003735">
    <property type="term" value="F:structural constituent of ribosome"/>
    <property type="evidence" value="ECO:0007669"/>
    <property type="project" value="InterPro"/>
</dbReference>
<organism evidence="3">
    <name type="scientific">Selaginella moellendorffii</name>
    <name type="common">Spikemoss</name>
    <dbReference type="NCBI Taxonomy" id="88036"/>
    <lineage>
        <taxon>Eukaryota</taxon>
        <taxon>Viridiplantae</taxon>
        <taxon>Streptophyta</taxon>
        <taxon>Embryophyta</taxon>
        <taxon>Tracheophyta</taxon>
        <taxon>Lycopodiopsida</taxon>
        <taxon>Selaginellales</taxon>
        <taxon>Selaginellaceae</taxon>
        <taxon>Selaginella</taxon>
    </lineage>
</organism>
<dbReference type="InParanoid" id="D8RKK3"/>
<dbReference type="EMBL" id="GL377582">
    <property type="protein sequence ID" value="EFJ27253.1"/>
    <property type="molecule type" value="Genomic_DNA"/>
</dbReference>
<feature type="compositionally biased region" description="Basic and acidic residues" evidence="1">
    <location>
        <begin position="41"/>
        <end position="51"/>
    </location>
</feature>
<keyword evidence="3" id="KW-1185">Reference proteome</keyword>
<sequence length="251" mass="27820">MAMAMFLARKKAASIVLQRDPLPGSTRCLVKSVKHGGKGKKNPDFKRRDPPSPRPGDGSKLSAGPRKNLFDILAGLPDWGMGMKFQKKTWRRDRYFVLTRINLYKSLNHGKAWGMFHENGVLKTGVMRMSGSNKRNWRVIEKPPPERVPWKKLVKEPTTRDLKKKKGALAKYKLRRAAAVAAKKKEPETQDEPGQEGSDPPPPTCLNIFSVDHKSASTCLCAYALRSSKCGALLAAVPSLSAARVATSRSE</sequence>
<dbReference type="STRING" id="88036.D8RKK3"/>
<protein>
    <submittedName>
        <fullName evidence="2">Uncharacterized protein</fullName>
    </submittedName>
</protein>
<dbReference type="HOGENOM" id="CLU_1108614_0_0_1"/>
<dbReference type="KEGG" id="smo:SELMODRAFT_441545"/>
<dbReference type="Pfam" id="PF16053">
    <property type="entry name" value="MRP-S34"/>
    <property type="match status" value="1"/>
</dbReference>
<accession>D8RKK3</accession>
<dbReference type="PANTHER" id="PTHR35316">
    <property type="entry name" value="28S RIBOSOMAL S34 PROTEIN"/>
    <property type="match status" value="1"/>
</dbReference>
<name>D8RKK3_SELML</name>
<dbReference type="PANTHER" id="PTHR35316:SF1">
    <property type="entry name" value="28S RIBOSOMAL S34 PROTEIN"/>
    <property type="match status" value="1"/>
</dbReference>
<evidence type="ECO:0000256" key="1">
    <source>
        <dbReference type="SAM" id="MobiDB-lite"/>
    </source>
</evidence>
<gene>
    <name evidence="2" type="ORF">SELMODRAFT_441545</name>
</gene>
<dbReference type="InterPro" id="IPR032053">
    <property type="entry name" value="Ribosomal_mS34"/>
</dbReference>
<feature type="region of interest" description="Disordered" evidence="1">
    <location>
        <begin position="23"/>
        <end position="65"/>
    </location>
</feature>
<evidence type="ECO:0000313" key="3">
    <source>
        <dbReference type="Proteomes" id="UP000001514"/>
    </source>
</evidence>
<evidence type="ECO:0000313" key="2">
    <source>
        <dbReference type="EMBL" id="EFJ27253.1"/>
    </source>
</evidence>